<dbReference type="PANTHER" id="PTHR24182">
    <property type="entry name" value="ANKYRIN REPEAT AND SOCS BOX CONTAINING 4"/>
    <property type="match status" value="1"/>
</dbReference>
<name>A2FF71_TRIV3</name>
<feature type="repeat" description="ANK" evidence="1">
    <location>
        <begin position="64"/>
        <end position="96"/>
    </location>
</feature>
<dbReference type="PROSITE" id="PS50088">
    <property type="entry name" value="ANK_REPEAT"/>
    <property type="match status" value="1"/>
</dbReference>
<reference evidence="2" key="2">
    <citation type="journal article" date="2007" name="Science">
        <title>Draft genome sequence of the sexually transmitted pathogen Trichomonas vaginalis.</title>
        <authorList>
            <person name="Carlton J.M."/>
            <person name="Hirt R.P."/>
            <person name="Silva J.C."/>
            <person name="Delcher A.L."/>
            <person name="Schatz M."/>
            <person name="Zhao Q."/>
            <person name="Wortman J.R."/>
            <person name="Bidwell S.L."/>
            <person name="Alsmark U.C.M."/>
            <person name="Besteiro S."/>
            <person name="Sicheritz-Ponten T."/>
            <person name="Noel C.J."/>
            <person name="Dacks J.B."/>
            <person name="Foster P.G."/>
            <person name="Simillion C."/>
            <person name="Van de Peer Y."/>
            <person name="Miranda-Saavedra D."/>
            <person name="Barton G.J."/>
            <person name="Westrop G.D."/>
            <person name="Mueller S."/>
            <person name="Dessi D."/>
            <person name="Fiori P.L."/>
            <person name="Ren Q."/>
            <person name="Paulsen I."/>
            <person name="Zhang H."/>
            <person name="Bastida-Corcuera F.D."/>
            <person name="Simoes-Barbosa A."/>
            <person name="Brown M.T."/>
            <person name="Hayes R.D."/>
            <person name="Mukherjee M."/>
            <person name="Okumura C.Y."/>
            <person name="Schneider R."/>
            <person name="Smith A.J."/>
            <person name="Vanacova S."/>
            <person name="Villalvazo M."/>
            <person name="Haas B.J."/>
            <person name="Pertea M."/>
            <person name="Feldblyum T.V."/>
            <person name="Utterback T.R."/>
            <person name="Shu C.L."/>
            <person name="Osoegawa K."/>
            <person name="de Jong P.J."/>
            <person name="Hrdy I."/>
            <person name="Horvathova L."/>
            <person name="Zubacova Z."/>
            <person name="Dolezal P."/>
            <person name="Malik S.B."/>
            <person name="Logsdon J.M. Jr."/>
            <person name="Henze K."/>
            <person name="Gupta A."/>
            <person name="Wang C.C."/>
            <person name="Dunne R.L."/>
            <person name="Upcroft J.A."/>
            <person name="Upcroft P."/>
            <person name="White O."/>
            <person name="Salzberg S.L."/>
            <person name="Tang P."/>
            <person name="Chiu C.-H."/>
            <person name="Lee Y.-S."/>
            <person name="Embley T.M."/>
            <person name="Coombs G.H."/>
            <person name="Mottram J.C."/>
            <person name="Tachezy J."/>
            <person name="Fraser-Liggett C.M."/>
            <person name="Johnson P.J."/>
        </authorList>
    </citation>
    <scope>NUCLEOTIDE SEQUENCE [LARGE SCALE GENOMIC DNA]</scope>
    <source>
        <strain evidence="2">G3</strain>
    </source>
</reference>
<dbReference type="PANTHER" id="PTHR24182:SF13">
    <property type="entry name" value="LD18443P"/>
    <property type="match status" value="1"/>
</dbReference>
<dbReference type="KEGG" id="tva:4754210"/>
<gene>
    <name evidence="2" type="ORF">TVAG_284080</name>
</gene>
<evidence type="ECO:0000313" key="2">
    <source>
        <dbReference type="EMBL" id="EAX96438.1"/>
    </source>
</evidence>
<organism evidence="2 3">
    <name type="scientific">Trichomonas vaginalis (strain ATCC PRA-98 / G3)</name>
    <dbReference type="NCBI Taxonomy" id="412133"/>
    <lineage>
        <taxon>Eukaryota</taxon>
        <taxon>Metamonada</taxon>
        <taxon>Parabasalia</taxon>
        <taxon>Trichomonadida</taxon>
        <taxon>Trichomonadidae</taxon>
        <taxon>Trichomonas</taxon>
    </lineage>
</organism>
<dbReference type="RefSeq" id="XP_001309368.1">
    <property type="nucleotide sequence ID" value="XM_001309367.1"/>
</dbReference>
<keyword evidence="1" id="KW-0040">ANK repeat</keyword>
<sequence>MDEHNIKIDLALRSIYNNIQSFFIYLDQANDINKCLVYSPYFHLSSLVEYLISNGLDINAKDEVGQTPLHFAADHNCKEITEIFISNGADINSKTQIL</sequence>
<dbReference type="InterPro" id="IPR036770">
    <property type="entry name" value="Ankyrin_rpt-contain_sf"/>
</dbReference>
<accession>A2FF71</accession>
<reference evidence="2" key="1">
    <citation type="submission" date="2006-10" db="EMBL/GenBank/DDBJ databases">
        <authorList>
            <person name="Amadeo P."/>
            <person name="Zhao Q."/>
            <person name="Wortman J."/>
            <person name="Fraser-Liggett C."/>
            <person name="Carlton J."/>
        </authorList>
    </citation>
    <scope>NUCLEOTIDE SEQUENCE</scope>
    <source>
        <strain evidence="2">G3</strain>
    </source>
</reference>
<dbReference type="SMART" id="SM00248">
    <property type="entry name" value="ANK"/>
    <property type="match status" value="2"/>
</dbReference>
<protein>
    <submittedName>
        <fullName evidence="2">Ankyrin repeat protein, putative</fullName>
    </submittedName>
</protein>
<dbReference type="OrthoDB" id="539213at2759"/>
<dbReference type="SMR" id="A2FF71"/>
<dbReference type="EMBL" id="DS113758">
    <property type="protein sequence ID" value="EAX96438.1"/>
    <property type="molecule type" value="Genomic_DNA"/>
</dbReference>
<dbReference type="VEuPathDB" id="TrichDB:TVAGG3_1078270"/>
<evidence type="ECO:0000256" key="1">
    <source>
        <dbReference type="PROSITE-ProRule" id="PRU00023"/>
    </source>
</evidence>
<dbReference type="Pfam" id="PF12796">
    <property type="entry name" value="Ank_2"/>
    <property type="match status" value="1"/>
</dbReference>
<dbReference type="InterPro" id="IPR002110">
    <property type="entry name" value="Ankyrin_rpt"/>
</dbReference>
<evidence type="ECO:0000313" key="3">
    <source>
        <dbReference type="Proteomes" id="UP000001542"/>
    </source>
</evidence>
<dbReference type="PROSITE" id="PS50297">
    <property type="entry name" value="ANK_REP_REGION"/>
    <property type="match status" value="1"/>
</dbReference>
<dbReference type="InParanoid" id="A2FF71"/>
<dbReference type="Gene3D" id="1.25.40.20">
    <property type="entry name" value="Ankyrin repeat-containing domain"/>
    <property type="match status" value="1"/>
</dbReference>
<dbReference type="Proteomes" id="UP000001542">
    <property type="component" value="Unassembled WGS sequence"/>
</dbReference>
<proteinExistence type="predicted"/>
<dbReference type="AlphaFoldDB" id="A2FF71"/>
<dbReference type="SUPFAM" id="SSF48403">
    <property type="entry name" value="Ankyrin repeat"/>
    <property type="match status" value="1"/>
</dbReference>
<keyword evidence="3" id="KW-1185">Reference proteome</keyword>
<dbReference type="VEuPathDB" id="TrichDB:TVAG_284080"/>